<organism evidence="3 4">
    <name type="scientific">Haloterrigena alkaliphila</name>
    <dbReference type="NCBI Taxonomy" id="2816475"/>
    <lineage>
        <taxon>Archaea</taxon>
        <taxon>Methanobacteriati</taxon>
        <taxon>Methanobacteriota</taxon>
        <taxon>Stenosarchaea group</taxon>
        <taxon>Halobacteria</taxon>
        <taxon>Halobacteriales</taxon>
        <taxon>Natrialbaceae</taxon>
        <taxon>Haloterrigena</taxon>
    </lineage>
</organism>
<feature type="domain" description="UspA" evidence="2">
    <location>
        <begin position="3"/>
        <end position="146"/>
    </location>
</feature>
<accession>A0A8A2VD62</accession>
<gene>
    <name evidence="3" type="ORF">J0X25_17530</name>
</gene>
<evidence type="ECO:0000259" key="2">
    <source>
        <dbReference type="Pfam" id="PF00582"/>
    </source>
</evidence>
<sequence length="147" mass="15405">MYTVLVPIADNEARATAQIDAVLELPNVADEVAVEILHVRKELEFADSDADVQIGQVRTDLAEEDVAELPETVSLAVDRLAAAGVDATVNSATGNPAAAIVDVADRLDADELVVGARRQSPVGKILFGSVAQSVILHTDRPVTVTPA</sequence>
<evidence type="ECO:0000313" key="4">
    <source>
        <dbReference type="Proteomes" id="UP000663203"/>
    </source>
</evidence>
<name>A0A8A2VD62_9EURY</name>
<dbReference type="PANTHER" id="PTHR46268:SF6">
    <property type="entry name" value="UNIVERSAL STRESS PROTEIN UP12"/>
    <property type="match status" value="1"/>
</dbReference>
<dbReference type="Proteomes" id="UP000663203">
    <property type="component" value="Chromosome"/>
</dbReference>
<dbReference type="EMBL" id="CP071462">
    <property type="protein sequence ID" value="QSW99156.1"/>
    <property type="molecule type" value="Genomic_DNA"/>
</dbReference>
<dbReference type="PRINTS" id="PR01438">
    <property type="entry name" value="UNVRSLSTRESS"/>
</dbReference>
<keyword evidence="4" id="KW-1185">Reference proteome</keyword>
<evidence type="ECO:0000256" key="1">
    <source>
        <dbReference type="ARBA" id="ARBA00008791"/>
    </source>
</evidence>
<dbReference type="RefSeq" id="WP_207288764.1">
    <property type="nucleotide sequence ID" value="NZ_CP071462.1"/>
</dbReference>
<dbReference type="GeneID" id="63189145"/>
<dbReference type="InterPro" id="IPR006016">
    <property type="entry name" value="UspA"/>
</dbReference>
<evidence type="ECO:0000313" key="3">
    <source>
        <dbReference type="EMBL" id="QSW99156.1"/>
    </source>
</evidence>
<dbReference type="InterPro" id="IPR006015">
    <property type="entry name" value="Universal_stress_UspA"/>
</dbReference>
<dbReference type="PANTHER" id="PTHR46268">
    <property type="entry name" value="STRESS RESPONSE PROTEIN NHAX"/>
    <property type="match status" value="1"/>
</dbReference>
<comment type="similarity">
    <text evidence="1">Belongs to the universal stress protein A family.</text>
</comment>
<dbReference type="Gene3D" id="3.40.50.620">
    <property type="entry name" value="HUPs"/>
    <property type="match status" value="1"/>
</dbReference>
<protein>
    <submittedName>
        <fullName evidence="3">Universal stress protein</fullName>
    </submittedName>
</protein>
<dbReference type="InterPro" id="IPR014729">
    <property type="entry name" value="Rossmann-like_a/b/a_fold"/>
</dbReference>
<dbReference type="CDD" id="cd00293">
    <property type="entry name" value="USP-like"/>
    <property type="match status" value="1"/>
</dbReference>
<reference evidence="3 4" key="1">
    <citation type="submission" date="2021-03" db="EMBL/GenBank/DDBJ databases">
        <title>Haloterrigena longa sp. nov. and Haloterrigena limicola sp. nov., extremely halophilic archaea isolated from a salt lake.</title>
        <authorList>
            <person name="Henglin C."/>
        </authorList>
    </citation>
    <scope>NUCLEOTIDE SEQUENCE [LARGE SCALE GENOMIC DNA]</scope>
    <source>
        <strain evidence="3 4">KZCA68</strain>
    </source>
</reference>
<dbReference type="Pfam" id="PF00582">
    <property type="entry name" value="Usp"/>
    <property type="match status" value="1"/>
</dbReference>
<proteinExistence type="inferred from homology"/>
<dbReference type="SUPFAM" id="SSF52402">
    <property type="entry name" value="Adenine nucleotide alpha hydrolases-like"/>
    <property type="match status" value="1"/>
</dbReference>
<dbReference type="AlphaFoldDB" id="A0A8A2VD62"/>
<dbReference type="KEGG" id="hakz:J0X25_17530"/>